<evidence type="ECO:0000313" key="2">
    <source>
        <dbReference type="EMBL" id="RAR85490.1"/>
    </source>
</evidence>
<dbReference type="InterPro" id="IPR016040">
    <property type="entry name" value="NAD(P)-bd_dom"/>
</dbReference>
<protein>
    <submittedName>
        <fullName evidence="2">NAD(P)H dehydrogenase (Quinone)</fullName>
    </submittedName>
</protein>
<dbReference type="Gene3D" id="3.40.50.720">
    <property type="entry name" value="NAD(P)-binding Rossmann-like Domain"/>
    <property type="match status" value="1"/>
</dbReference>
<dbReference type="OrthoDB" id="5510591at2"/>
<dbReference type="Gene3D" id="3.90.25.10">
    <property type="entry name" value="UDP-galactose 4-epimerase, domain 1"/>
    <property type="match status" value="1"/>
</dbReference>
<dbReference type="PANTHER" id="PTHR47129:SF1">
    <property type="entry name" value="NMRA-LIKE DOMAIN-CONTAINING PROTEIN"/>
    <property type="match status" value="1"/>
</dbReference>
<dbReference type="AlphaFoldDB" id="A0A328ZGN8"/>
<dbReference type="RefSeq" id="WP_111876116.1">
    <property type="nucleotide sequence ID" value="NZ_CBCSGC010000158.1"/>
</dbReference>
<dbReference type="Pfam" id="PF13460">
    <property type="entry name" value="NAD_binding_10"/>
    <property type="match status" value="1"/>
</dbReference>
<name>A0A328ZGN8_9BURK</name>
<feature type="domain" description="NAD(P)-binding" evidence="1">
    <location>
        <begin position="7"/>
        <end position="146"/>
    </location>
</feature>
<sequence>MFAVTAATGHLGRLAIESLLKKVPATEVVAIVRNPAKAADLGVEVRQADYDHPEALEAALTGIDRALLISSDNFERRVQQHRNVIAAAEKAGVSLLAYTGLIHCDQWTVPFAEDHKVTEQDLASSSLPTVVLRNGWYWENHTQGLRGAIAAGALAGAAGDGRIAWAARRDLAEGGIAVLTGDGHAGKIYELAGDSSYTLADLADEVSRQTGKAIAYRNMPEAAFAGFLEQVVQFPAPLAALLAETEAKGLGNGLTEERSGTLSRLIGRPTTTLADAVASALAN</sequence>
<dbReference type="Proteomes" id="UP000248856">
    <property type="component" value="Unassembled WGS sequence"/>
</dbReference>
<gene>
    <name evidence="2" type="ORF">AX018_1005121</name>
</gene>
<dbReference type="SUPFAM" id="SSF51735">
    <property type="entry name" value="NAD(P)-binding Rossmann-fold domains"/>
    <property type="match status" value="1"/>
</dbReference>
<proteinExistence type="predicted"/>
<keyword evidence="3" id="KW-1185">Reference proteome</keyword>
<dbReference type="CDD" id="cd05269">
    <property type="entry name" value="TMR_SDR_a"/>
    <property type="match status" value="1"/>
</dbReference>
<dbReference type="InterPro" id="IPR052718">
    <property type="entry name" value="NmrA-type_oxidoreductase"/>
</dbReference>
<evidence type="ECO:0000313" key="3">
    <source>
        <dbReference type="Proteomes" id="UP000248856"/>
    </source>
</evidence>
<dbReference type="EMBL" id="QLTA01000005">
    <property type="protein sequence ID" value="RAR85490.1"/>
    <property type="molecule type" value="Genomic_DNA"/>
</dbReference>
<organism evidence="2 3">
    <name type="scientific">Paracidovorax anthurii</name>
    <dbReference type="NCBI Taxonomy" id="78229"/>
    <lineage>
        <taxon>Bacteria</taxon>
        <taxon>Pseudomonadati</taxon>
        <taxon>Pseudomonadota</taxon>
        <taxon>Betaproteobacteria</taxon>
        <taxon>Burkholderiales</taxon>
        <taxon>Comamonadaceae</taxon>
        <taxon>Paracidovorax</taxon>
    </lineage>
</organism>
<reference evidence="2 3" key="1">
    <citation type="submission" date="2018-06" db="EMBL/GenBank/DDBJ databases">
        <title>Genomic Encyclopedia of Archaeal and Bacterial Type Strains, Phase II (KMG-II): from individual species to whole genera.</title>
        <authorList>
            <person name="Goeker M."/>
        </authorList>
    </citation>
    <scope>NUCLEOTIDE SEQUENCE [LARGE SCALE GENOMIC DNA]</scope>
    <source>
        <strain evidence="2 3">CFPB 3232</strain>
    </source>
</reference>
<comment type="caution">
    <text evidence="2">The sequence shown here is derived from an EMBL/GenBank/DDBJ whole genome shotgun (WGS) entry which is preliminary data.</text>
</comment>
<evidence type="ECO:0000259" key="1">
    <source>
        <dbReference type="Pfam" id="PF13460"/>
    </source>
</evidence>
<accession>A0A328ZGN8</accession>
<dbReference type="InterPro" id="IPR036291">
    <property type="entry name" value="NAD(P)-bd_dom_sf"/>
</dbReference>
<dbReference type="PANTHER" id="PTHR47129">
    <property type="entry name" value="QUINONE OXIDOREDUCTASE 2"/>
    <property type="match status" value="1"/>
</dbReference>